<organism evidence="2 3">
    <name type="scientific">Liquorilactobacillus aquaticus DSM 21051</name>
    <dbReference type="NCBI Taxonomy" id="1423725"/>
    <lineage>
        <taxon>Bacteria</taxon>
        <taxon>Bacillati</taxon>
        <taxon>Bacillota</taxon>
        <taxon>Bacilli</taxon>
        <taxon>Lactobacillales</taxon>
        <taxon>Lactobacillaceae</taxon>
        <taxon>Liquorilactobacillus</taxon>
    </lineage>
</organism>
<evidence type="ECO:0000256" key="1">
    <source>
        <dbReference type="SAM" id="Phobius"/>
    </source>
</evidence>
<evidence type="ECO:0000313" key="2">
    <source>
        <dbReference type="EMBL" id="KRM95580.1"/>
    </source>
</evidence>
<name>A0A0R2D5U4_9LACO</name>
<dbReference type="AlphaFoldDB" id="A0A0R2D5U4"/>
<protein>
    <submittedName>
        <fullName evidence="2">Uncharacterized protein</fullName>
    </submittedName>
</protein>
<dbReference type="STRING" id="1423725.FC19_GL001716"/>
<gene>
    <name evidence="2" type="ORF">FC19_GL001716</name>
</gene>
<dbReference type="Proteomes" id="UP000051015">
    <property type="component" value="Unassembled WGS sequence"/>
</dbReference>
<comment type="caution">
    <text evidence="2">The sequence shown here is derived from an EMBL/GenBank/DDBJ whole genome shotgun (WGS) entry which is preliminary data.</text>
</comment>
<keyword evidence="1" id="KW-1133">Transmembrane helix</keyword>
<accession>A0A0R2D5U4</accession>
<keyword evidence="1" id="KW-0472">Membrane</keyword>
<dbReference type="PATRIC" id="fig|1423725.3.peg.1763"/>
<reference evidence="2 3" key="1">
    <citation type="journal article" date="2015" name="Genome Announc.">
        <title>Expanding the biotechnology potential of lactobacilli through comparative genomics of 213 strains and associated genera.</title>
        <authorList>
            <person name="Sun Z."/>
            <person name="Harris H.M."/>
            <person name="McCann A."/>
            <person name="Guo C."/>
            <person name="Argimon S."/>
            <person name="Zhang W."/>
            <person name="Yang X."/>
            <person name="Jeffery I.B."/>
            <person name="Cooney J.C."/>
            <person name="Kagawa T.F."/>
            <person name="Liu W."/>
            <person name="Song Y."/>
            <person name="Salvetti E."/>
            <person name="Wrobel A."/>
            <person name="Rasinkangas P."/>
            <person name="Parkhill J."/>
            <person name="Rea M.C."/>
            <person name="O'Sullivan O."/>
            <person name="Ritari J."/>
            <person name="Douillard F.P."/>
            <person name="Paul Ross R."/>
            <person name="Yang R."/>
            <person name="Briner A.E."/>
            <person name="Felis G.E."/>
            <person name="de Vos W.M."/>
            <person name="Barrangou R."/>
            <person name="Klaenhammer T.R."/>
            <person name="Caufield P.W."/>
            <person name="Cui Y."/>
            <person name="Zhang H."/>
            <person name="O'Toole P.W."/>
        </authorList>
    </citation>
    <scope>NUCLEOTIDE SEQUENCE [LARGE SCALE GENOMIC DNA]</scope>
    <source>
        <strain evidence="2 3">DSM 21051</strain>
    </source>
</reference>
<dbReference type="EMBL" id="AYZD01000023">
    <property type="protein sequence ID" value="KRM95580.1"/>
    <property type="molecule type" value="Genomic_DNA"/>
</dbReference>
<evidence type="ECO:0000313" key="3">
    <source>
        <dbReference type="Proteomes" id="UP000051015"/>
    </source>
</evidence>
<dbReference type="OrthoDB" id="2299835at2"/>
<sequence>MLHIKQVEGFLLAEATIGLVLISTAIILFCENERYLAQNRNKAVEQYKATEELVNMSKKILITSEEQVFSKNETRPFQDKISVKSRYGTFEVKVK</sequence>
<proteinExistence type="predicted"/>
<dbReference type="RefSeq" id="WP_057876461.1">
    <property type="nucleotide sequence ID" value="NZ_AYZD01000023.1"/>
</dbReference>
<keyword evidence="3" id="KW-1185">Reference proteome</keyword>
<feature type="transmembrane region" description="Helical" evidence="1">
    <location>
        <begin position="12"/>
        <end position="30"/>
    </location>
</feature>
<keyword evidence="1" id="KW-0812">Transmembrane</keyword>